<dbReference type="Pfam" id="PF07715">
    <property type="entry name" value="Plug"/>
    <property type="match status" value="1"/>
</dbReference>
<organism evidence="10 11">
    <name type="scientific">Chryseobacterium taeanense</name>
    <dbReference type="NCBI Taxonomy" id="311334"/>
    <lineage>
        <taxon>Bacteria</taxon>
        <taxon>Pseudomonadati</taxon>
        <taxon>Bacteroidota</taxon>
        <taxon>Flavobacteriia</taxon>
        <taxon>Flavobacteriales</taxon>
        <taxon>Weeksellaceae</taxon>
        <taxon>Chryseobacterium group</taxon>
        <taxon>Chryseobacterium</taxon>
    </lineage>
</organism>
<proteinExistence type="inferred from homology"/>
<evidence type="ECO:0000313" key="11">
    <source>
        <dbReference type="Proteomes" id="UP000198869"/>
    </source>
</evidence>
<evidence type="ECO:0000256" key="8">
    <source>
        <dbReference type="SAM" id="SignalP"/>
    </source>
</evidence>
<reference evidence="11" key="1">
    <citation type="submission" date="2016-10" db="EMBL/GenBank/DDBJ databases">
        <authorList>
            <person name="Varghese N."/>
            <person name="Submissions S."/>
        </authorList>
    </citation>
    <scope>NUCLEOTIDE SEQUENCE [LARGE SCALE GENOMIC DNA]</scope>
    <source>
        <strain evidence="11">DSM 17071</strain>
    </source>
</reference>
<dbReference type="EMBL" id="FNDW01000001">
    <property type="protein sequence ID" value="SDH58633.1"/>
    <property type="molecule type" value="Genomic_DNA"/>
</dbReference>
<dbReference type="OrthoDB" id="9768177at2"/>
<keyword evidence="4 7" id="KW-0812">Transmembrane</keyword>
<dbReference type="NCBIfam" id="TIGR04056">
    <property type="entry name" value="OMP_RagA_SusC"/>
    <property type="match status" value="1"/>
</dbReference>
<protein>
    <submittedName>
        <fullName evidence="10">TonB-linked outer membrane protein, SusC/RagA family</fullName>
    </submittedName>
</protein>
<evidence type="ECO:0000256" key="4">
    <source>
        <dbReference type="ARBA" id="ARBA00022692"/>
    </source>
</evidence>
<evidence type="ECO:0000256" key="5">
    <source>
        <dbReference type="ARBA" id="ARBA00023136"/>
    </source>
</evidence>
<keyword evidence="11" id="KW-1185">Reference proteome</keyword>
<dbReference type="AlphaFoldDB" id="A0A1G8DLQ4"/>
<comment type="similarity">
    <text evidence="7">Belongs to the TonB-dependent receptor family.</text>
</comment>
<feature type="chain" id="PRO_5011529202" evidence="8">
    <location>
        <begin position="23"/>
        <end position="1007"/>
    </location>
</feature>
<dbReference type="Gene3D" id="2.170.130.10">
    <property type="entry name" value="TonB-dependent receptor, plug domain"/>
    <property type="match status" value="1"/>
</dbReference>
<dbReference type="InterPro" id="IPR037066">
    <property type="entry name" value="Plug_dom_sf"/>
</dbReference>
<keyword evidence="6 7" id="KW-0998">Cell outer membrane</keyword>
<dbReference type="GO" id="GO:0009279">
    <property type="term" value="C:cell outer membrane"/>
    <property type="evidence" value="ECO:0007669"/>
    <property type="project" value="UniProtKB-SubCell"/>
</dbReference>
<gene>
    <name evidence="10" type="ORF">SAMN05421846_101229</name>
</gene>
<dbReference type="PROSITE" id="PS52016">
    <property type="entry name" value="TONB_DEPENDENT_REC_3"/>
    <property type="match status" value="1"/>
</dbReference>
<dbReference type="SUPFAM" id="SSF56935">
    <property type="entry name" value="Porins"/>
    <property type="match status" value="1"/>
</dbReference>
<evidence type="ECO:0000259" key="9">
    <source>
        <dbReference type="Pfam" id="PF07715"/>
    </source>
</evidence>
<keyword evidence="8" id="KW-0732">Signal</keyword>
<keyword evidence="2 7" id="KW-0813">Transport</keyword>
<dbReference type="InterPro" id="IPR036942">
    <property type="entry name" value="Beta-barrel_TonB_sf"/>
</dbReference>
<dbReference type="InterPro" id="IPR023996">
    <property type="entry name" value="TonB-dep_OMP_SusC/RagA"/>
</dbReference>
<dbReference type="STRING" id="311334.SAMN05421846_101229"/>
<evidence type="ECO:0000256" key="3">
    <source>
        <dbReference type="ARBA" id="ARBA00022452"/>
    </source>
</evidence>
<evidence type="ECO:0000256" key="7">
    <source>
        <dbReference type="PROSITE-ProRule" id="PRU01360"/>
    </source>
</evidence>
<evidence type="ECO:0000256" key="2">
    <source>
        <dbReference type="ARBA" id="ARBA00022448"/>
    </source>
</evidence>
<evidence type="ECO:0000256" key="6">
    <source>
        <dbReference type="ARBA" id="ARBA00023237"/>
    </source>
</evidence>
<dbReference type="Proteomes" id="UP000198869">
    <property type="component" value="Unassembled WGS sequence"/>
</dbReference>
<feature type="domain" description="TonB-dependent receptor plug" evidence="9">
    <location>
        <begin position="53"/>
        <end position="158"/>
    </location>
</feature>
<sequence length="1007" mass="110153">MKKLTTSVLVVVLTSSFMVVKAQNAQGDTLRTQDIREVVVTGALGIKKRQDAVVTSNKVIDNKELNQAVNPNAAQALTGKVPGLQINTTSNSVNSQATITIRGARSISGNNQALVVIDGAISTLSIFQQLPPEAVESVNVIKGQQGSALYGERGSNGVIVVTTKRGTKSEKIQFTLTSSIDVSSIYKTPIRQQLYGQGWVGEPTDFSSTEYGGTNWVPYENGSWGPAYSNPDIGGQLLIAGMPQPDGRLNYTTFSPKKNNMDKFFRNGVLMQNGVSMNVGGKDSYSFLSLNRVENDFMIEGDNLKRNTIFYKGGKQLGKFRVDATFNFIDQNTSQTSGNLYANLLQTPTNINVRDYANGGMSGHWTAFALSPYWLRDHFRNDSNTTTFNGIVSMGYEFTKNISLSYTGNVSTVSTVTEAHQDAFGVTESNNLTYEGTGTAYDGTTFLDYGSTPITSGYNKFVTKSWRYYGDLMLNFNYDLTDDLNFKLNLGNNIQDSKEEYSQVGGTNLQIPGWYNIQNVLNSTPWYSLNNGKYRKRSVAWFSNLDLGYKDYLFLNATYRFEKSSALSIRETPLIGEEGKPLRNDGYSYYSVGASFIPTKAFANLTNGNILSYAKVSGGFTRTGNSVIDAYAVDEVGVFPTGFPFGSLSSYIINRNPVSQDIKPEFNNSLEANLSLGFLKDRITFDGSVYQTKTDGLITNSGVSNTTGFSNVLDNAGSMRNRGFELELGVTPFKSKDFEWNLKGSYATYKSVVTSLENGAISVPRGASGYGIPAGLYAVLGESANTIMGTAYQRDPEGRIIVDDLGLPVVSSQYKVLGKLDPDYILTFSTSIKIKNFTISAVADYRTGNSFVSEAKNLMSYVGTLEKEADFDRSKGYVIPNSVQNTGTAANPVYVTNTTTVGDDPSYAGTVNYFTTNYGSDIAEEFVIDGTALKVREIAVNYSIPRSILANTFVNSMSIGVYARNPFVIYAKDNRNFGDPEMQTGASLAVSQYPTARNFGFNFNITF</sequence>
<dbReference type="InterPro" id="IPR012910">
    <property type="entry name" value="Plug_dom"/>
</dbReference>
<name>A0A1G8DLQ4_9FLAO</name>
<comment type="subcellular location">
    <subcellularLocation>
        <location evidence="1 7">Cell outer membrane</location>
        <topology evidence="1 7">Multi-pass membrane protein</topology>
    </subcellularLocation>
</comment>
<evidence type="ECO:0000313" key="10">
    <source>
        <dbReference type="EMBL" id="SDH58633.1"/>
    </source>
</evidence>
<feature type="signal peptide" evidence="8">
    <location>
        <begin position="1"/>
        <end position="22"/>
    </location>
</feature>
<keyword evidence="3 7" id="KW-1134">Transmembrane beta strand</keyword>
<evidence type="ECO:0000256" key="1">
    <source>
        <dbReference type="ARBA" id="ARBA00004571"/>
    </source>
</evidence>
<accession>A0A1G8DLQ4</accession>
<dbReference type="InterPro" id="IPR039426">
    <property type="entry name" value="TonB-dep_rcpt-like"/>
</dbReference>
<keyword evidence="5 7" id="KW-0472">Membrane</keyword>
<dbReference type="Gene3D" id="2.40.170.20">
    <property type="entry name" value="TonB-dependent receptor, beta-barrel domain"/>
    <property type="match status" value="1"/>
</dbReference>